<dbReference type="NCBIfam" id="NF008769">
    <property type="entry name" value="PRK11798.2-5"/>
    <property type="match status" value="1"/>
</dbReference>
<evidence type="ECO:0000256" key="1">
    <source>
        <dbReference type="SAM" id="MobiDB-lite"/>
    </source>
</evidence>
<gene>
    <name evidence="2" type="ORF">KEF85_01290</name>
</gene>
<dbReference type="PANTHER" id="PTHR37486:SF1">
    <property type="entry name" value="STRINGENT STARVATION PROTEIN B"/>
    <property type="match status" value="1"/>
</dbReference>
<organism evidence="2 3">
    <name type="scientific">Methylomonas paludis</name>
    <dbReference type="NCBI Taxonomy" id="1173101"/>
    <lineage>
        <taxon>Bacteria</taxon>
        <taxon>Pseudomonadati</taxon>
        <taxon>Pseudomonadota</taxon>
        <taxon>Gammaproteobacteria</taxon>
        <taxon>Methylococcales</taxon>
        <taxon>Methylococcaceae</taxon>
        <taxon>Methylomonas</taxon>
    </lineage>
</organism>
<dbReference type="GO" id="GO:0005840">
    <property type="term" value="C:ribosome"/>
    <property type="evidence" value="ECO:0007669"/>
    <property type="project" value="TreeGrafter"/>
</dbReference>
<proteinExistence type="predicted"/>
<dbReference type="AlphaFoldDB" id="A0A975MNK6"/>
<dbReference type="GO" id="GO:0045732">
    <property type="term" value="P:positive regulation of protein catabolic process"/>
    <property type="evidence" value="ECO:0007669"/>
    <property type="project" value="TreeGrafter"/>
</dbReference>
<dbReference type="RefSeq" id="WP_215582817.1">
    <property type="nucleotide sequence ID" value="NZ_CP073754.1"/>
</dbReference>
<feature type="region of interest" description="Disordered" evidence="1">
    <location>
        <begin position="99"/>
        <end position="129"/>
    </location>
</feature>
<dbReference type="GO" id="GO:0008233">
    <property type="term" value="F:peptidase activity"/>
    <property type="evidence" value="ECO:0007669"/>
    <property type="project" value="UniProtKB-KW"/>
</dbReference>
<dbReference type="KEGG" id="mpad:KEF85_01290"/>
<dbReference type="Proteomes" id="UP000676649">
    <property type="component" value="Chromosome"/>
</dbReference>
<protein>
    <submittedName>
        <fullName evidence="2">ClpXP protease specificity-enhancing factor</fullName>
    </submittedName>
</protein>
<dbReference type="PIRSF" id="PIRSF005276">
    <property type="entry name" value="SspB"/>
    <property type="match status" value="1"/>
</dbReference>
<keyword evidence="2" id="KW-0645">Protease</keyword>
<evidence type="ECO:0000313" key="2">
    <source>
        <dbReference type="EMBL" id="QWF71158.1"/>
    </source>
</evidence>
<dbReference type="GO" id="GO:0006508">
    <property type="term" value="P:proteolysis"/>
    <property type="evidence" value="ECO:0007669"/>
    <property type="project" value="UniProtKB-KW"/>
</dbReference>
<dbReference type="SUPFAM" id="SSF101738">
    <property type="entry name" value="SspB-like"/>
    <property type="match status" value="1"/>
</dbReference>
<reference evidence="2" key="1">
    <citation type="submission" date="2021-04" db="EMBL/GenBank/DDBJ databases">
        <title>Draft genome sequence data of methanotrophic Methylovulum sp. strain S1L and Methylomonas sp. strain S2AM isolated from boreal lake water columns.</title>
        <authorList>
            <person name="Rissanen A.J."/>
            <person name="Mangayil R."/>
            <person name="Svenning M.M."/>
            <person name="Khanongnuch R."/>
        </authorList>
    </citation>
    <scope>NUCLEOTIDE SEQUENCE</scope>
    <source>
        <strain evidence="2">S2AM</strain>
    </source>
</reference>
<dbReference type="Gene3D" id="2.30.30.220">
    <property type="entry name" value="SspB-like"/>
    <property type="match status" value="1"/>
</dbReference>
<dbReference type="Pfam" id="PF04386">
    <property type="entry name" value="SspB"/>
    <property type="match status" value="1"/>
</dbReference>
<evidence type="ECO:0000313" key="3">
    <source>
        <dbReference type="Proteomes" id="UP000676649"/>
    </source>
</evidence>
<name>A0A975MNK6_9GAMM</name>
<accession>A0A975MNK6</accession>
<keyword evidence="2" id="KW-0378">Hydrolase</keyword>
<dbReference type="GO" id="GO:0005829">
    <property type="term" value="C:cytosol"/>
    <property type="evidence" value="ECO:0007669"/>
    <property type="project" value="TreeGrafter"/>
</dbReference>
<dbReference type="PANTHER" id="PTHR37486">
    <property type="entry name" value="STRINGENT STARVATION PROTEIN B"/>
    <property type="match status" value="1"/>
</dbReference>
<keyword evidence="3" id="KW-1185">Reference proteome</keyword>
<dbReference type="EMBL" id="CP073754">
    <property type="protein sequence ID" value="QWF71158.1"/>
    <property type="molecule type" value="Genomic_DNA"/>
</dbReference>
<sequence>MTPLKPYLIRSIYEWILDNGLTPYLLVNANFPEAVLPTDFIEDGKIVLNIRPEAVHGLALDNDEIKFNARFAGKAMAVSTPTRAVLAIFAKETGKGMFFDKEHEGEDETPPPAPVEPKKPQKPQLRVVK</sequence>
<dbReference type="InterPro" id="IPR036760">
    <property type="entry name" value="SspB-like_sf"/>
</dbReference>
<dbReference type="InterPro" id="IPR007481">
    <property type="entry name" value="SspB"/>
</dbReference>